<evidence type="ECO:0000256" key="8">
    <source>
        <dbReference type="ARBA" id="ARBA00022958"/>
    </source>
</evidence>
<dbReference type="PANTHER" id="PTHR32024:SF2">
    <property type="entry name" value="TRK SYSTEM POTASSIUM UPTAKE PROTEIN TRKG-RELATED"/>
    <property type="match status" value="1"/>
</dbReference>
<dbReference type="PANTHER" id="PTHR32024">
    <property type="entry name" value="TRK SYSTEM POTASSIUM UPTAKE PROTEIN TRKG-RELATED"/>
    <property type="match status" value="1"/>
</dbReference>
<dbReference type="Pfam" id="PF02386">
    <property type="entry name" value="TrkH"/>
    <property type="match status" value="1"/>
</dbReference>
<evidence type="ECO:0000256" key="9">
    <source>
        <dbReference type="ARBA" id="ARBA00022989"/>
    </source>
</evidence>
<dbReference type="EMBL" id="JADINB010000111">
    <property type="protein sequence ID" value="MBO8429265.1"/>
    <property type="molecule type" value="Genomic_DNA"/>
</dbReference>
<dbReference type="GO" id="GO:0015379">
    <property type="term" value="F:potassium:chloride symporter activity"/>
    <property type="evidence" value="ECO:0007669"/>
    <property type="project" value="InterPro"/>
</dbReference>
<keyword evidence="6" id="KW-0633">Potassium transport</keyword>
<feature type="transmembrane region" description="Helical" evidence="13">
    <location>
        <begin position="396"/>
        <end position="419"/>
    </location>
</feature>
<evidence type="ECO:0000256" key="3">
    <source>
        <dbReference type="ARBA" id="ARBA00022448"/>
    </source>
</evidence>
<feature type="binding site" evidence="12">
    <location>
        <position position="433"/>
    </location>
    <ligand>
        <name>K(+)</name>
        <dbReference type="ChEBI" id="CHEBI:29103"/>
    </ligand>
</feature>
<keyword evidence="12" id="KW-0479">Metal-binding</keyword>
<feature type="transmembrane region" description="Helical" evidence="13">
    <location>
        <begin position="39"/>
        <end position="58"/>
    </location>
</feature>
<reference evidence="14" key="2">
    <citation type="journal article" date="2021" name="PeerJ">
        <title>Extensive microbial diversity within the chicken gut microbiome revealed by metagenomics and culture.</title>
        <authorList>
            <person name="Gilroy R."/>
            <person name="Ravi A."/>
            <person name="Getino M."/>
            <person name="Pursley I."/>
            <person name="Horton D.L."/>
            <person name="Alikhan N.F."/>
            <person name="Baker D."/>
            <person name="Gharbi K."/>
            <person name="Hall N."/>
            <person name="Watson M."/>
            <person name="Adriaenssens E.M."/>
            <person name="Foster-Nyarko E."/>
            <person name="Jarju S."/>
            <person name="Secka A."/>
            <person name="Antonio M."/>
            <person name="Oren A."/>
            <person name="Chaudhuri R.R."/>
            <person name="La Ragione R."/>
            <person name="Hildebrand F."/>
            <person name="Pallen M.J."/>
        </authorList>
    </citation>
    <scope>NUCLEOTIDE SEQUENCE</scope>
    <source>
        <strain evidence="14">15467</strain>
    </source>
</reference>
<feature type="binding site" evidence="12">
    <location>
        <position position="219"/>
    </location>
    <ligand>
        <name>K(+)</name>
        <dbReference type="ChEBI" id="CHEBI:29103"/>
    </ligand>
</feature>
<accession>A0A9D9DND4</accession>
<dbReference type="PIRSF" id="PIRSF006247">
    <property type="entry name" value="TrkH"/>
    <property type="match status" value="1"/>
</dbReference>
<feature type="binding site" evidence="12">
    <location>
        <position position="432"/>
    </location>
    <ligand>
        <name>K(+)</name>
        <dbReference type="ChEBI" id="CHEBI:29103"/>
    </ligand>
</feature>
<evidence type="ECO:0000256" key="1">
    <source>
        <dbReference type="ARBA" id="ARBA00004429"/>
    </source>
</evidence>
<dbReference type="Proteomes" id="UP000823635">
    <property type="component" value="Unassembled WGS sequence"/>
</dbReference>
<feature type="transmembrane region" description="Helical" evidence="13">
    <location>
        <begin position="329"/>
        <end position="351"/>
    </location>
</feature>
<reference evidence="14" key="1">
    <citation type="submission" date="2020-10" db="EMBL/GenBank/DDBJ databases">
        <authorList>
            <person name="Gilroy R."/>
        </authorList>
    </citation>
    <scope>NUCLEOTIDE SEQUENCE</scope>
    <source>
        <strain evidence="14">15467</strain>
    </source>
</reference>
<feature type="transmembrane region" description="Helical" evidence="13">
    <location>
        <begin position="235"/>
        <end position="258"/>
    </location>
</feature>
<evidence type="ECO:0000256" key="12">
    <source>
        <dbReference type="PIRSR" id="PIRSR006247-1"/>
    </source>
</evidence>
<evidence type="ECO:0000256" key="11">
    <source>
        <dbReference type="ARBA" id="ARBA00023136"/>
    </source>
</evidence>
<keyword evidence="10" id="KW-0406">Ion transport</keyword>
<evidence type="ECO:0000256" key="7">
    <source>
        <dbReference type="ARBA" id="ARBA00022692"/>
    </source>
</evidence>
<organism evidence="14 15">
    <name type="scientific">Candidatus Egerieousia excrementavium</name>
    <dbReference type="NCBI Taxonomy" id="2840778"/>
    <lineage>
        <taxon>Bacteria</taxon>
        <taxon>Pseudomonadati</taxon>
        <taxon>Bacteroidota</taxon>
        <taxon>Bacteroidia</taxon>
        <taxon>Bacteroidales</taxon>
        <taxon>Candidatus Egerieousia</taxon>
    </lineage>
</organism>
<feature type="transmembrane region" description="Helical" evidence="13">
    <location>
        <begin position="180"/>
        <end position="201"/>
    </location>
</feature>
<name>A0A9D9DND4_9BACT</name>
<evidence type="ECO:0000313" key="14">
    <source>
        <dbReference type="EMBL" id="MBO8429265.1"/>
    </source>
</evidence>
<dbReference type="InterPro" id="IPR003445">
    <property type="entry name" value="Cat_transpt"/>
</dbReference>
<feature type="transmembrane region" description="Helical" evidence="13">
    <location>
        <begin position="12"/>
        <end position="33"/>
    </location>
</feature>
<evidence type="ECO:0000256" key="4">
    <source>
        <dbReference type="ARBA" id="ARBA00022475"/>
    </source>
</evidence>
<evidence type="ECO:0000256" key="10">
    <source>
        <dbReference type="ARBA" id="ARBA00023065"/>
    </source>
</evidence>
<evidence type="ECO:0000256" key="2">
    <source>
        <dbReference type="ARBA" id="ARBA00009137"/>
    </source>
</evidence>
<evidence type="ECO:0000313" key="15">
    <source>
        <dbReference type="Proteomes" id="UP000823635"/>
    </source>
</evidence>
<protein>
    <submittedName>
        <fullName evidence="14">TrkH family potassium uptake protein</fullName>
    </submittedName>
</protein>
<proteinExistence type="inferred from homology"/>
<keyword evidence="4" id="KW-1003">Cell membrane</keyword>
<feature type="binding site" evidence="12">
    <location>
        <position position="316"/>
    </location>
    <ligand>
        <name>K(+)</name>
        <dbReference type="ChEBI" id="CHEBI:29103"/>
    </ligand>
</feature>
<dbReference type="AlphaFoldDB" id="A0A9D9DND4"/>
<comment type="caution">
    <text evidence="14">The sequence shown here is derived from an EMBL/GenBank/DDBJ whole genome shotgun (WGS) entry which is preliminary data.</text>
</comment>
<keyword evidence="7 13" id="KW-0812">Transmembrane</keyword>
<keyword evidence="11 13" id="KW-0472">Membrane</keyword>
<sequence>MNLSVVARNIGIALLSNAVFMFLGVIVSIVYGFDSSFSPLLLSGVITLIAGLFPLVFVRKSNSINAKEGFTIVVFAWVLSCLFGMLPYVLWGGEFTLINAWYESVSGYTTCGGTILSDVESLPKGLLFWRSSTHFLGGLGIVVFMLLVLPSVSSFSKRLKDVETSSLSQENYRFRTKQTIYVMFSVYFGITIAETLCLMLAGMDFFNAINHAFSTVATGGFSTLNDSVKGFDSVLIEYIIIFFMLLSGLHFGLIYSSVTTRSLKIFRSPVVRYYIACVFVFSVAIAVNLLAAKVETNWGEAISHSLFQAVSVSTSTGFATSEISTWPNFAMLLMLFLMIQGACSGSTTGGVKADRFLIFFKSIKAQLKKYVHPNAVMPVKVGKHTVDYDLVSSVNLFILFYFLILFAGTLVLTLLGVGMEDAVSSVISNTGNVGVAFGEVGSFGNYGYFPAAAKFVLALLMLIGRFEIFSFIVIFVIYKWR</sequence>
<feature type="transmembrane region" description="Helical" evidence="13">
    <location>
        <begin position="455"/>
        <end position="478"/>
    </location>
</feature>
<keyword evidence="8 12" id="KW-0630">Potassium</keyword>
<keyword evidence="9 13" id="KW-1133">Transmembrane helix</keyword>
<evidence type="ECO:0000256" key="6">
    <source>
        <dbReference type="ARBA" id="ARBA00022538"/>
    </source>
</evidence>
<comment type="subcellular location">
    <subcellularLocation>
        <location evidence="1">Cell inner membrane</location>
        <topology evidence="1">Multi-pass membrane protein</topology>
    </subcellularLocation>
</comment>
<keyword evidence="3" id="KW-0813">Transport</keyword>
<dbReference type="InterPro" id="IPR004772">
    <property type="entry name" value="TrkH"/>
</dbReference>
<evidence type="ECO:0000256" key="5">
    <source>
        <dbReference type="ARBA" id="ARBA00022519"/>
    </source>
</evidence>
<feature type="transmembrane region" description="Helical" evidence="13">
    <location>
        <begin position="70"/>
        <end position="91"/>
    </location>
</feature>
<feature type="binding site" evidence="12">
    <location>
        <position position="110"/>
    </location>
    <ligand>
        <name>K(+)</name>
        <dbReference type="ChEBI" id="CHEBI:29103"/>
    </ligand>
</feature>
<dbReference type="GO" id="GO:0046872">
    <property type="term" value="F:metal ion binding"/>
    <property type="evidence" value="ECO:0007669"/>
    <property type="project" value="UniProtKB-KW"/>
</dbReference>
<keyword evidence="5" id="KW-0997">Cell inner membrane</keyword>
<gene>
    <name evidence="14" type="ORF">IAC68_04980</name>
</gene>
<comment type="similarity">
    <text evidence="2">Belongs to the TrkH potassium transport family.</text>
</comment>
<dbReference type="GO" id="GO:0005886">
    <property type="term" value="C:plasma membrane"/>
    <property type="evidence" value="ECO:0007669"/>
    <property type="project" value="UniProtKB-SubCell"/>
</dbReference>
<feature type="transmembrane region" description="Helical" evidence="13">
    <location>
        <begin position="127"/>
        <end position="149"/>
    </location>
</feature>
<feature type="transmembrane region" description="Helical" evidence="13">
    <location>
        <begin position="270"/>
        <end position="291"/>
    </location>
</feature>
<evidence type="ECO:0000256" key="13">
    <source>
        <dbReference type="SAM" id="Phobius"/>
    </source>
</evidence>